<keyword evidence="2" id="KW-1185">Reference proteome</keyword>
<accession>A0ABY9WNA2</accession>
<sequence length="241" mass="26788">MKFYRIREDVAPRYTGNLNAAHKWGLPGSEPCPICGLHGGGTAAQYPCVDLSHLPAEEQKKLSDPWPVPYEEFVRLCELVRPWAPPGAVLKTGTKFGPLTGTASGYFGQLFMQNPWSLYVRREALEKLHAAGVRGLQGCPMNVRFRQKNHPDLLDLQLELSGRFHPDCLPRDLAPPCSTCGRTEGFSLPEPSILAAASLPEELDVFRLADWSALIIASERMVEAVRRLELDGVVFQPLEVR</sequence>
<dbReference type="InterPro" id="IPR011750">
    <property type="entry name" value="Gmx_para_CXXCG"/>
</dbReference>
<gene>
    <name evidence="1" type="ORF">F0U60_03340</name>
</gene>
<organism evidence="1 2">
    <name type="scientific">Archangium minus</name>
    <dbReference type="NCBI Taxonomy" id="83450"/>
    <lineage>
        <taxon>Bacteria</taxon>
        <taxon>Pseudomonadati</taxon>
        <taxon>Myxococcota</taxon>
        <taxon>Myxococcia</taxon>
        <taxon>Myxococcales</taxon>
        <taxon>Cystobacterineae</taxon>
        <taxon>Archangiaceae</taxon>
        <taxon>Archangium</taxon>
    </lineage>
</organism>
<dbReference type="NCBIfam" id="TIGR02264">
    <property type="entry name" value="gmx_para_CXXCG"/>
    <property type="match status" value="1"/>
</dbReference>
<evidence type="ECO:0000313" key="1">
    <source>
        <dbReference type="EMBL" id="WNG43237.1"/>
    </source>
</evidence>
<dbReference type="RefSeq" id="WP_395813852.1">
    <property type="nucleotide sequence ID" value="NZ_CP043494.1"/>
</dbReference>
<protein>
    <recommendedName>
        <fullName evidence="3">Double-CXXCG motif protein</fullName>
    </recommendedName>
</protein>
<name>A0ABY9WNA2_9BACT</name>
<proteinExistence type="predicted"/>
<dbReference type="Proteomes" id="UP001611383">
    <property type="component" value="Chromosome"/>
</dbReference>
<evidence type="ECO:0008006" key="3">
    <source>
        <dbReference type="Google" id="ProtNLM"/>
    </source>
</evidence>
<evidence type="ECO:0000313" key="2">
    <source>
        <dbReference type="Proteomes" id="UP001611383"/>
    </source>
</evidence>
<dbReference type="EMBL" id="CP043494">
    <property type="protein sequence ID" value="WNG43237.1"/>
    <property type="molecule type" value="Genomic_DNA"/>
</dbReference>
<reference evidence="1 2" key="1">
    <citation type="submission" date="2019-08" db="EMBL/GenBank/DDBJ databases">
        <title>Archangium and Cystobacter genomes.</title>
        <authorList>
            <person name="Chen I.-C.K."/>
            <person name="Wielgoss S."/>
        </authorList>
    </citation>
    <scope>NUCLEOTIDE SEQUENCE [LARGE SCALE GENOMIC DNA]</scope>
    <source>
        <strain evidence="1 2">Cbm 6</strain>
    </source>
</reference>
<dbReference type="Pfam" id="PF09535">
    <property type="entry name" value="Gmx_para_CXXCG"/>
    <property type="match status" value="1"/>
</dbReference>